<evidence type="ECO:0000313" key="7">
    <source>
        <dbReference type="EMBL" id="ADL25168.1"/>
    </source>
</evidence>
<dbReference type="PROSITE" id="PS00745">
    <property type="entry name" value="RF_PROK_I"/>
    <property type="match status" value="1"/>
</dbReference>
<evidence type="ECO:0000313" key="8">
    <source>
        <dbReference type="Proteomes" id="UP000000517"/>
    </source>
</evidence>
<dbReference type="HOGENOM" id="CLU_036856_6_0_0"/>
<reference evidence="8" key="1">
    <citation type="submission" date="2010-08" db="EMBL/GenBank/DDBJ databases">
        <title>Complete sequence of Fibrobacter succinogenes subsp. succinogenes S85.</title>
        <authorList>
            <person name="Durkin A.S."/>
            <person name="Nelson K.E."/>
            <person name="Morrison M."/>
            <person name="Forsberg C.W."/>
            <person name="Wilson D.B."/>
            <person name="Russell J.B."/>
            <person name="Cann I.K.O."/>
            <person name="Mackie R.I."/>
            <person name="White B.A."/>
        </authorList>
    </citation>
    <scope>NUCLEOTIDE SEQUENCE [LARGE SCALE GENOMIC DNA]</scope>
    <source>
        <strain evidence="8">ATCC 19169 / S85</strain>
    </source>
</reference>
<dbReference type="Pfam" id="PF03462">
    <property type="entry name" value="PCRF"/>
    <property type="match status" value="1"/>
</dbReference>
<dbReference type="Gene3D" id="3.30.160.20">
    <property type="match status" value="1"/>
</dbReference>
<dbReference type="SMART" id="SM00937">
    <property type="entry name" value="PCRF"/>
    <property type="match status" value="1"/>
</dbReference>
<dbReference type="PANTHER" id="PTHR43116:SF3">
    <property type="entry name" value="CLASS I PEPTIDE CHAIN RELEASE FACTOR"/>
    <property type="match status" value="1"/>
</dbReference>
<dbReference type="Proteomes" id="UP000000517">
    <property type="component" value="Chromosome"/>
</dbReference>
<sequence>MLNGILFCSGRPEKFEKWSCKWHSTLHILGLSSCAAASINSGGIFDLEAKTEELYVLEKDSGDPNLWNDQEKAQSMMKKIGNLKGLIDSWKEVSQTCDDLAELYEMSKDEESADLTATLESDIADLKSRVEAMEFKKMLNGPDDACACLMSIHPGAGGTESQDWALMLFRMYTHFFEREKMDFKVVDFQEAEDAGLKSATIEVSCENAYGLLRSEIGVHRLVRISPFDANARRHTSFTAVYLYPEHEDVEFDLDMSEVRVDTYRSSGAGGQYINKTDSAVRMTHLPTGIMASCQTERSQIQNRETCYKMLKTMVAEHYRLEEEAKRDARMAEKKKVEWGSQIRSYVLQPYQLVKDLRTGVETSDTAGVLDGKIKPFIDAYLLSTSEGNK</sequence>
<dbReference type="Gene3D" id="1.20.58.410">
    <property type="entry name" value="Release factor"/>
    <property type="match status" value="1"/>
</dbReference>
<dbReference type="NCBIfam" id="TIGR00020">
    <property type="entry name" value="prfB"/>
    <property type="match status" value="1"/>
</dbReference>
<accession>D9S561</accession>
<keyword evidence="3 4" id="KW-0648">Protein biosynthesis</keyword>
<dbReference type="PANTHER" id="PTHR43116">
    <property type="entry name" value="PEPTIDE CHAIN RELEASE FACTOR 2"/>
    <property type="match status" value="1"/>
</dbReference>
<dbReference type="InterPro" id="IPR005139">
    <property type="entry name" value="PCRF"/>
</dbReference>
<feature type="modified residue" description="N5-methylglutamine" evidence="4">
    <location>
        <position position="271"/>
    </location>
</feature>
<proteinExistence type="inferred from homology"/>
<gene>
    <name evidence="4 7" type="primary">prfB</name>
    <name evidence="7" type="ordered locus">FSU_0238</name>
</gene>
<dbReference type="AlphaFoldDB" id="D9S561"/>
<dbReference type="KEGG" id="fsc:FSU_0238"/>
<evidence type="ECO:0000256" key="3">
    <source>
        <dbReference type="ARBA" id="ARBA00022917"/>
    </source>
</evidence>
<dbReference type="InterPro" id="IPR004374">
    <property type="entry name" value="PrfB"/>
</dbReference>
<keyword evidence="4" id="KW-0963">Cytoplasm</keyword>
<keyword evidence="2 4" id="KW-0488">Methylation</keyword>
<comment type="PTM">
    <text evidence="4">Methylated by PrmC. Methylation increases the termination efficiency of RF2.</text>
</comment>
<evidence type="ECO:0000259" key="6">
    <source>
        <dbReference type="PROSITE" id="PS00745"/>
    </source>
</evidence>
<dbReference type="Pfam" id="PF00472">
    <property type="entry name" value="RF-1"/>
    <property type="match status" value="1"/>
</dbReference>
<feature type="domain" description="Prokaryotic-type class I peptide chain release factors" evidence="6">
    <location>
        <begin position="264"/>
        <end position="280"/>
    </location>
</feature>
<protein>
    <recommendedName>
        <fullName evidence="4 5">Peptide chain release factor 2</fullName>
        <shortName evidence="4">RF-2</shortName>
    </recommendedName>
</protein>
<dbReference type="InterPro" id="IPR045853">
    <property type="entry name" value="Pep_chain_release_fac_I_sf"/>
</dbReference>
<evidence type="ECO:0000256" key="2">
    <source>
        <dbReference type="ARBA" id="ARBA00022481"/>
    </source>
</evidence>
<dbReference type="SUPFAM" id="SSF75620">
    <property type="entry name" value="Release factor"/>
    <property type="match status" value="1"/>
</dbReference>
<dbReference type="Gene3D" id="3.30.70.1660">
    <property type="match status" value="1"/>
</dbReference>
<evidence type="ECO:0000256" key="4">
    <source>
        <dbReference type="HAMAP-Rule" id="MF_00094"/>
    </source>
</evidence>
<evidence type="ECO:0000256" key="5">
    <source>
        <dbReference type="NCBIfam" id="TIGR00020"/>
    </source>
</evidence>
<dbReference type="EMBL" id="CP002158">
    <property type="protein sequence ID" value="ADL25168.1"/>
    <property type="molecule type" value="Genomic_DNA"/>
</dbReference>
<comment type="similarity">
    <text evidence="1 4">Belongs to the prokaryotic/mitochondrial release factor family.</text>
</comment>
<dbReference type="eggNOG" id="COG1186">
    <property type="taxonomic scope" value="Bacteria"/>
</dbReference>
<dbReference type="PATRIC" id="fig|59374.8.peg.232"/>
<dbReference type="HAMAP" id="MF_00094">
    <property type="entry name" value="Rel_fac_2"/>
    <property type="match status" value="1"/>
</dbReference>
<organism evidence="7 8">
    <name type="scientific">Fibrobacter succinogenes (strain ATCC 19169 / S85)</name>
    <dbReference type="NCBI Taxonomy" id="59374"/>
    <lineage>
        <taxon>Bacteria</taxon>
        <taxon>Pseudomonadati</taxon>
        <taxon>Fibrobacterota</taxon>
        <taxon>Fibrobacteria</taxon>
        <taxon>Fibrobacterales</taxon>
        <taxon>Fibrobacteraceae</taxon>
        <taxon>Fibrobacter</taxon>
    </lineage>
</organism>
<dbReference type="STRING" id="59374.FSU_0238"/>
<evidence type="ECO:0000256" key="1">
    <source>
        <dbReference type="ARBA" id="ARBA00010835"/>
    </source>
</evidence>
<dbReference type="GO" id="GO:0016149">
    <property type="term" value="F:translation release factor activity, codon specific"/>
    <property type="evidence" value="ECO:0007669"/>
    <property type="project" value="UniProtKB-UniRule"/>
</dbReference>
<dbReference type="GO" id="GO:0005737">
    <property type="term" value="C:cytoplasm"/>
    <property type="evidence" value="ECO:0007669"/>
    <property type="project" value="UniProtKB-SubCell"/>
</dbReference>
<comment type="function">
    <text evidence="4">Peptide chain release factor 2 directs the termination of translation in response to the peptide chain termination codons UGA and UAA.</text>
</comment>
<comment type="subcellular location">
    <subcellularLocation>
        <location evidence="4">Cytoplasm</location>
    </subcellularLocation>
</comment>
<name>D9S561_FIBSS</name>
<dbReference type="InterPro" id="IPR000352">
    <property type="entry name" value="Pep_chain_release_fac_I"/>
</dbReference>